<accession>A0ABP8EFR6</accession>
<dbReference type="SUPFAM" id="SSF55781">
    <property type="entry name" value="GAF domain-like"/>
    <property type="match status" value="1"/>
</dbReference>
<reference evidence="2" key="1">
    <citation type="journal article" date="2019" name="Int. J. Syst. Evol. Microbiol.">
        <title>The Global Catalogue of Microorganisms (GCM) 10K type strain sequencing project: providing services to taxonomists for standard genome sequencing and annotation.</title>
        <authorList>
            <consortium name="The Broad Institute Genomics Platform"/>
            <consortium name="The Broad Institute Genome Sequencing Center for Infectious Disease"/>
            <person name="Wu L."/>
            <person name="Ma J."/>
        </authorList>
    </citation>
    <scope>NUCLEOTIDE SEQUENCE [LARGE SCALE GENOMIC DNA]</scope>
    <source>
        <strain evidence="2">JCM 17458</strain>
    </source>
</reference>
<dbReference type="Proteomes" id="UP001501586">
    <property type="component" value="Unassembled WGS sequence"/>
</dbReference>
<dbReference type="InterPro" id="IPR029016">
    <property type="entry name" value="GAF-like_dom_sf"/>
</dbReference>
<evidence type="ECO:0000313" key="2">
    <source>
        <dbReference type="Proteomes" id="UP001501586"/>
    </source>
</evidence>
<gene>
    <name evidence="1" type="ORF">GCM10022261_03590</name>
</gene>
<comment type="caution">
    <text evidence="1">The sequence shown here is derived from an EMBL/GenBank/DDBJ whole genome shotgun (WGS) entry which is preliminary data.</text>
</comment>
<dbReference type="EMBL" id="BAABAZ010000004">
    <property type="protein sequence ID" value="GAA4282828.1"/>
    <property type="molecule type" value="Genomic_DNA"/>
</dbReference>
<protein>
    <submittedName>
        <fullName evidence="1">IclR family transcriptional regulator</fullName>
    </submittedName>
</protein>
<keyword evidence="2" id="KW-1185">Reference proteome</keyword>
<dbReference type="PANTHER" id="PTHR30136">
    <property type="entry name" value="HELIX-TURN-HELIX TRANSCRIPTIONAL REGULATOR, ICLR FAMILY"/>
    <property type="match status" value="1"/>
</dbReference>
<organism evidence="1 2">
    <name type="scientific">Brevibacterium daeguense</name>
    <dbReference type="NCBI Taxonomy" id="909936"/>
    <lineage>
        <taxon>Bacteria</taxon>
        <taxon>Bacillati</taxon>
        <taxon>Actinomycetota</taxon>
        <taxon>Actinomycetes</taxon>
        <taxon>Micrococcales</taxon>
        <taxon>Brevibacteriaceae</taxon>
        <taxon>Brevibacterium</taxon>
    </lineage>
</organism>
<dbReference type="InterPro" id="IPR050707">
    <property type="entry name" value="HTH_MetabolicPath_Reg"/>
</dbReference>
<proteinExistence type="predicted"/>
<dbReference type="PANTHER" id="PTHR30136:SF39">
    <property type="entry name" value="TRANSCRIPTIONAL REGULATORY PROTEIN"/>
    <property type="match status" value="1"/>
</dbReference>
<name>A0ABP8EFR6_9MICO</name>
<dbReference type="Gene3D" id="3.30.450.40">
    <property type="match status" value="1"/>
</dbReference>
<evidence type="ECO:0000313" key="1">
    <source>
        <dbReference type="EMBL" id="GAA4282828.1"/>
    </source>
</evidence>
<sequence length="189" mass="20316">MSTSTGYRILHSLAQHEFVVRRSDGAFCLGPFPAGRRENDVQTVLTELRNVTGESVQLWLLDGDRRVCVITVESMNELRISKSAGTALLLADGGSAALALTGSVDGQTVYVTTEARRAGIGSASVGFEPMTSARLAVCVSFPLTRMPRSVESSYGPHLRRAAQTLQRSLREGDALLVLSEVARVAHLES</sequence>